<reference evidence="2" key="1">
    <citation type="submission" date="2006-10" db="EMBL/GenBank/DDBJ databases">
        <title>Complete sequence of Solibacter usitatus Ellin6076.</title>
        <authorList>
            <consortium name="US DOE Joint Genome Institute"/>
            <person name="Copeland A."/>
            <person name="Lucas S."/>
            <person name="Lapidus A."/>
            <person name="Barry K."/>
            <person name="Detter J.C."/>
            <person name="Glavina del Rio T."/>
            <person name="Hammon N."/>
            <person name="Israni S."/>
            <person name="Dalin E."/>
            <person name="Tice H."/>
            <person name="Pitluck S."/>
            <person name="Thompson L.S."/>
            <person name="Brettin T."/>
            <person name="Bruce D."/>
            <person name="Han C."/>
            <person name="Tapia R."/>
            <person name="Gilna P."/>
            <person name="Schmutz J."/>
            <person name="Larimer F."/>
            <person name="Land M."/>
            <person name="Hauser L."/>
            <person name="Kyrpides N."/>
            <person name="Mikhailova N."/>
            <person name="Janssen P.H."/>
            <person name="Kuske C.R."/>
            <person name="Richardson P."/>
        </authorList>
    </citation>
    <scope>NUCLEOTIDE SEQUENCE</scope>
    <source>
        <strain evidence="2">Ellin6076</strain>
    </source>
</reference>
<sequence precursor="true">MTRFLTVFPMVTLMLLLLALAPASFAQKKGDNSTRSVQGAVTTPDDGIAAGAVVYLKNVKTLQVRSFITKEDGLYHFYELSPDVDYELKADLSGATSGAKTLSSFDSRKQAVINLKLNKK</sequence>
<dbReference type="HOGENOM" id="CLU_158027_0_0_0"/>
<evidence type="ECO:0000256" key="1">
    <source>
        <dbReference type="SAM" id="SignalP"/>
    </source>
</evidence>
<accession>Q01VH4</accession>
<evidence type="ECO:0008006" key="3">
    <source>
        <dbReference type="Google" id="ProtNLM"/>
    </source>
</evidence>
<keyword evidence="1" id="KW-0732">Signal</keyword>
<name>Q01VH4_SOLUE</name>
<dbReference type="InParanoid" id="Q01VH4"/>
<feature type="signal peptide" evidence="1">
    <location>
        <begin position="1"/>
        <end position="26"/>
    </location>
</feature>
<dbReference type="InterPro" id="IPR008969">
    <property type="entry name" value="CarboxyPept-like_regulatory"/>
</dbReference>
<gene>
    <name evidence="2" type="ordered locus">Acid_5392</name>
</gene>
<dbReference type="EMBL" id="CP000473">
    <property type="protein sequence ID" value="ABJ86341.1"/>
    <property type="molecule type" value="Genomic_DNA"/>
</dbReference>
<dbReference type="Gene3D" id="2.60.40.1120">
    <property type="entry name" value="Carboxypeptidase-like, regulatory domain"/>
    <property type="match status" value="1"/>
</dbReference>
<feature type="chain" id="PRO_5004163501" description="Carboxypeptidase regulatory-like domain-containing protein" evidence="1">
    <location>
        <begin position="27"/>
        <end position="120"/>
    </location>
</feature>
<dbReference type="eggNOG" id="ENOG5032SU2">
    <property type="taxonomic scope" value="Bacteria"/>
</dbReference>
<organism evidence="2">
    <name type="scientific">Solibacter usitatus (strain Ellin6076)</name>
    <dbReference type="NCBI Taxonomy" id="234267"/>
    <lineage>
        <taxon>Bacteria</taxon>
        <taxon>Pseudomonadati</taxon>
        <taxon>Acidobacteriota</taxon>
        <taxon>Terriglobia</taxon>
        <taxon>Bryobacterales</taxon>
        <taxon>Solibacteraceae</taxon>
        <taxon>Candidatus Solibacter</taxon>
    </lineage>
</organism>
<dbReference type="KEGG" id="sus:Acid_5392"/>
<protein>
    <recommendedName>
        <fullName evidence="3">Carboxypeptidase regulatory-like domain-containing protein</fullName>
    </recommendedName>
</protein>
<dbReference type="AlphaFoldDB" id="Q01VH4"/>
<proteinExistence type="predicted"/>
<dbReference type="SUPFAM" id="SSF49464">
    <property type="entry name" value="Carboxypeptidase regulatory domain-like"/>
    <property type="match status" value="1"/>
</dbReference>
<evidence type="ECO:0000313" key="2">
    <source>
        <dbReference type="EMBL" id="ABJ86341.1"/>
    </source>
</evidence>
<dbReference type="Pfam" id="PF13620">
    <property type="entry name" value="CarboxypepD_reg"/>
    <property type="match status" value="1"/>
</dbReference>
<dbReference type="OrthoDB" id="120565at2"/>